<evidence type="ECO:0000313" key="1">
    <source>
        <dbReference type="EMBL" id="ACX75418.1"/>
    </source>
</evidence>
<dbReference type="KEGG" id="fsc:FSU_2330"/>
<name>C9RS82_FIBSS</name>
<dbReference type="OrthoDB" id="4854145at2"/>
<dbReference type="EMBL" id="CP002158">
    <property type="protein sequence ID" value="ADL24887.1"/>
    <property type="molecule type" value="Genomic_DNA"/>
</dbReference>
<protein>
    <submittedName>
        <fullName evidence="2">Conserved domain protein</fullName>
    </submittedName>
</protein>
<evidence type="ECO:0000313" key="3">
    <source>
        <dbReference type="Proteomes" id="UP000000517"/>
    </source>
</evidence>
<organism evidence="2 3">
    <name type="scientific">Fibrobacter succinogenes (strain ATCC 19169 / S85)</name>
    <dbReference type="NCBI Taxonomy" id="59374"/>
    <lineage>
        <taxon>Bacteria</taxon>
        <taxon>Pseudomonadati</taxon>
        <taxon>Fibrobacterota</taxon>
        <taxon>Fibrobacteria</taxon>
        <taxon>Fibrobacterales</taxon>
        <taxon>Fibrobacteraceae</taxon>
        <taxon>Fibrobacter</taxon>
    </lineage>
</organism>
<sequence length="328" mass="38003">MPDALDANLKEVLTDLMMQIGQTRQKIVRQFAGDFYFFSNFTQMGVAIAFRNDANAFVRQLKTFSLARSAELQTTNGLLPGPFLTLSINPQEFDFENSLSVGIFVDLMIRFVDAEYREKFTTDPDICYTILADLLGNTFKETSPYAVLAEVQMLRMLNSQWLIHSVRENWPGPDGNVHDFELENCSVEVKSTLHAKDRPELVISSQHQLQRTGDKPLYVALFQYENTGDLSIGEEVARYESPKIEYNALVNKLKDKGIVEGSLSWQKQYHWIENPRFYEVTDDFPRITEDMFVNNQFPQDITKIIYHVDLRNQRAYTFEEFLKRISNN</sequence>
<dbReference type="KEGG" id="fsu:Fisuc_1826"/>
<gene>
    <name evidence="1" type="ordered locus">Fisuc_1826</name>
    <name evidence="2" type="ordered locus">FSU_2330</name>
</gene>
<dbReference type="Proteomes" id="UP000001497">
    <property type="component" value="Chromosome"/>
</dbReference>
<dbReference type="HOGENOM" id="CLU_846623_0_0_0"/>
<proteinExistence type="predicted"/>
<dbReference type="RefSeq" id="WP_014546490.1">
    <property type="nucleotide sequence ID" value="NC_013410.1"/>
</dbReference>
<dbReference type="Pfam" id="PF14390">
    <property type="entry name" value="DUF4420"/>
    <property type="match status" value="1"/>
</dbReference>
<reference evidence="3" key="2">
    <citation type="submission" date="2010-08" db="EMBL/GenBank/DDBJ databases">
        <title>Complete sequence of Fibrobacter succinogenes subsp. succinogenes S85.</title>
        <authorList>
            <person name="Durkin A.S."/>
            <person name="Nelson K.E."/>
            <person name="Morrison M."/>
            <person name="Forsberg C.W."/>
            <person name="Wilson D.B."/>
            <person name="Russell J.B."/>
            <person name="Cann I.K.O."/>
            <person name="Mackie R.I."/>
            <person name="White B.A."/>
        </authorList>
    </citation>
    <scope>NUCLEOTIDE SEQUENCE [LARGE SCALE GENOMIC DNA]</scope>
    <source>
        <strain evidence="3">ATCC 19169 / S85</strain>
    </source>
</reference>
<dbReference type="EMBL" id="CP001792">
    <property type="protein sequence ID" value="ACX75418.1"/>
    <property type="molecule type" value="Genomic_DNA"/>
</dbReference>
<dbReference type="InterPro" id="IPR025534">
    <property type="entry name" value="DUF4420"/>
</dbReference>
<dbReference type="STRING" id="59374.FSU_2330"/>
<accession>C9RS82</accession>
<reference evidence="1 4" key="1">
    <citation type="submission" date="2009-10" db="EMBL/GenBank/DDBJ databases">
        <title>Complete sequence of Fibrobacter succinogenes subsp. succinogenes S85.</title>
        <authorList>
            <consortium name="US DOE Joint Genome Institute"/>
            <person name="Lucas S."/>
            <person name="Copeland A."/>
            <person name="Lapidus A."/>
            <person name="Glavina del Rio T."/>
            <person name="Tice H."/>
            <person name="Bruce D."/>
            <person name="Goodwin L."/>
            <person name="Pitluck S."/>
            <person name="Chertkov O."/>
            <person name="Detter J.C."/>
            <person name="Han C."/>
            <person name="Tapia R."/>
            <person name="Larimer F."/>
            <person name="Land M."/>
            <person name="Hauser L."/>
            <person name="Kyrpides N."/>
            <person name="Mikhailova N."/>
            <person name="Weimer P.J."/>
            <person name="Stevenson D.M."/>
            <person name="Boyum J."/>
            <person name="Brumm P.I."/>
            <person name="Mead D."/>
        </authorList>
    </citation>
    <scope>NUCLEOTIDE SEQUENCE [LARGE SCALE GENOMIC DNA]</scope>
    <source>
        <strain evidence="4">ATCC 19169 / S85</strain>
        <strain evidence="1">S85</strain>
    </source>
</reference>
<evidence type="ECO:0000313" key="2">
    <source>
        <dbReference type="EMBL" id="ADL24887.1"/>
    </source>
</evidence>
<reference evidence="2" key="3">
    <citation type="submission" date="2010-08" db="EMBL/GenBank/DDBJ databases">
        <authorList>
            <person name="Durkin A.S."/>
            <person name="Nelson K.E."/>
            <person name="Morrison M."/>
            <person name="Forsberg C.W."/>
            <person name="Wilson D.B."/>
            <person name="Russell J.B."/>
            <person name="Cann I.K.O."/>
            <person name="Mackie R.I."/>
            <person name="White B.A."/>
        </authorList>
    </citation>
    <scope>NUCLEOTIDE SEQUENCE</scope>
    <source>
        <strain evidence="2">S85</strain>
    </source>
</reference>
<dbReference type="Proteomes" id="UP000000517">
    <property type="component" value="Chromosome"/>
</dbReference>
<keyword evidence="4" id="KW-1185">Reference proteome</keyword>
<evidence type="ECO:0000313" key="4">
    <source>
        <dbReference type="Proteomes" id="UP000001497"/>
    </source>
</evidence>
<dbReference type="AlphaFoldDB" id="C9RS82"/>